<feature type="transmembrane region" description="Helical" evidence="2">
    <location>
        <begin position="160"/>
        <end position="186"/>
    </location>
</feature>
<dbReference type="Proteomes" id="UP001595872">
    <property type="component" value="Unassembled WGS sequence"/>
</dbReference>
<evidence type="ECO:0000256" key="2">
    <source>
        <dbReference type="SAM" id="Phobius"/>
    </source>
</evidence>
<feature type="transmembrane region" description="Helical" evidence="2">
    <location>
        <begin position="327"/>
        <end position="346"/>
    </location>
</feature>
<feature type="transmembrane region" description="Helical" evidence="2">
    <location>
        <begin position="109"/>
        <end position="129"/>
    </location>
</feature>
<dbReference type="Pfam" id="PF19528">
    <property type="entry name" value="DUF6056"/>
    <property type="match status" value="1"/>
</dbReference>
<feature type="transmembrane region" description="Helical" evidence="2">
    <location>
        <begin position="240"/>
        <end position="259"/>
    </location>
</feature>
<feature type="transmembrane region" description="Helical" evidence="2">
    <location>
        <begin position="28"/>
        <end position="53"/>
    </location>
</feature>
<feature type="transmembrane region" description="Helical" evidence="2">
    <location>
        <begin position="136"/>
        <end position="154"/>
    </location>
</feature>
<keyword evidence="2" id="KW-0472">Membrane</keyword>
<reference evidence="4" key="1">
    <citation type="journal article" date="2019" name="Int. J. Syst. Evol. Microbiol.">
        <title>The Global Catalogue of Microorganisms (GCM) 10K type strain sequencing project: providing services to taxonomists for standard genome sequencing and annotation.</title>
        <authorList>
            <consortium name="The Broad Institute Genomics Platform"/>
            <consortium name="The Broad Institute Genome Sequencing Center for Infectious Disease"/>
            <person name="Wu L."/>
            <person name="Ma J."/>
        </authorList>
    </citation>
    <scope>NUCLEOTIDE SEQUENCE [LARGE SCALE GENOMIC DNA]</scope>
    <source>
        <strain evidence="4">KLKA75</strain>
    </source>
</reference>
<keyword evidence="4" id="KW-1185">Reference proteome</keyword>
<protein>
    <submittedName>
        <fullName evidence="3">DUF6056 family protein</fullName>
    </submittedName>
</protein>
<proteinExistence type="predicted"/>
<sequence>MANTVEVKQRTPHRDESGGPPGSPRRPAVISAAVLLVAFVAIGGVLCFLGIFVRPASDDFRFIVIERRDGFLGASSFLYSSLTGRVGNGLFVGLAYLSPDWGLRLTPTVALLSLAVAGALLAHALLARAGAGAHPLAAPLAGLGTAVLALVMQPRAYHTLYWTAGVITHTLPPALVTGLAGVALLARSHRARLWTGAAAVPVGVLLGTTSETISAAVLILVVLAGIGQPVFAGRATWPPAFGVVLGASTVVGAVIVLTSPGHAAALRQRTHGEALVSSRVLADTVATWEKALSHLSTDAALPAAAAIGFVVCLLARTHRPIPAGRLLFALVAAGAGVLALTFAVMWELRVGWGPGGWRFYRAWFAFQYAAVLVAAFYGYAAADVLRRLRSRADVPRAVACAVCVALVAAACTGAAGRVRHTATAMMHRAAAFDAQSARAERAKRDGARTIAIARLPIANLAVPFEKRRGPDWLAPLIARYYGLASVTRAPGNHRKSGRPTGHPTGGPSSGPTGGPGPGGGARILAPGEAKIESPARALPARPGTVSPGTAARPAPSGRGGLAAGR</sequence>
<feature type="region of interest" description="Disordered" evidence="1">
    <location>
        <begin position="489"/>
        <end position="565"/>
    </location>
</feature>
<feature type="transmembrane region" description="Helical" evidence="2">
    <location>
        <begin position="397"/>
        <end position="416"/>
    </location>
</feature>
<keyword evidence="2" id="KW-0812">Transmembrane</keyword>
<comment type="caution">
    <text evidence="3">The sequence shown here is derived from an EMBL/GenBank/DDBJ whole genome shotgun (WGS) entry which is preliminary data.</text>
</comment>
<feature type="compositionally biased region" description="Gly residues" evidence="1">
    <location>
        <begin position="503"/>
        <end position="521"/>
    </location>
</feature>
<feature type="transmembrane region" description="Helical" evidence="2">
    <location>
        <begin position="366"/>
        <end position="385"/>
    </location>
</feature>
<dbReference type="EMBL" id="JBHSIT010000007">
    <property type="protein sequence ID" value="MFC4910689.1"/>
    <property type="molecule type" value="Genomic_DNA"/>
</dbReference>
<evidence type="ECO:0000313" key="4">
    <source>
        <dbReference type="Proteomes" id="UP001595872"/>
    </source>
</evidence>
<organism evidence="3 4">
    <name type="scientific">Actinomadura gamaensis</name>
    <dbReference type="NCBI Taxonomy" id="1763541"/>
    <lineage>
        <taxon>Bacteria</taxon>
        <taxon>Bacillati</taxon>
        <taxon>Actinomycetota</taxon>
        <taxon>Actinomycetes</taxon>
        <taxon>Streptosporangiales</taxon>
        <taxon>Thermomonosporaceae</taxon>
        <taxon>Actinomadura</taxon>
    </lineage>
</organism>
<feature type="compositionally biased region" description="Basic and acidic residues" evidence="1">
    <location>
        <begin position="7"/>
        <end position="17"/>
    </location>
</feature>
<gene>
    <name evidence="3" type="ORF">ACFPCY_25470</name>
</gene>
<evidence type="ECO:0000313" key="3">
    <source>
        <dbReference type="EMBL" id="MFC4910689.1"/>
    </source>
</evidence>
<name>A0ABV9U386_9ACTN</name>
<feature type="transmembrane region" description="Helical" evidence="2">
    <location>
        <begin position="215"/>
        <end position="233"/>
    </location>
</feature>
<accession>A0ABV9U386</accession>
<feature type="region of interest" description="Disordered" evidence="1">
    <location>
        <begin position="1"/>
        <end position="25"/>
    </location>
</feature>
<keyword evidence="2" id="KW-1133">Transmembrane helix</keyword>
<dbReference type="InterPro" id="IPR045691">
    <property type="entry name" value="DUF6056"/>
</dbReference>
<evidence type="ECO:0000256" key="1">
    <source>
        <dbReference type="SAM" id="MobiDB-lite"/>
    </source>
</evidence>